<reference evidence="2" key="1">
    <citation type="submission" date="2022-11" db="EMBL/GenBank/DDBJ databases">
        <authorList>
            <person name="Petersen C."/>
        </authorList>
    </citation>
    <scope>NUCLEOTIDE SEQUENCE</scope>
    <source>
        <strain evidence="2">IBT 30069</strain>
    </source>
</reference>
<keyword evidence="3" id="KW-1185">Reference proteome</keyword>
<name>A0A9W9K6W7_9EURO</name>
<accession>A0A9W9K6W7</accession>
<organism evidence="2 3">
    <name type="scientific">Penicillium angulare</name>
    <dbReference type="NCBI Taxonomy" id="116970"/>
    <lineage>
        <taxon>Eukaryota</taxon>
        <taxon>Fungi</taxon>
        <taxon>Dikarya</taxon>
        <taxon>Ascomycota</taxon>
        <taxon>Pezizomycotina</taxon>
        <taxon>Eurotiomycetes</taxon>
        <taxon>Eurotiomycetidae</taxon>
        <taxon>Eurotiales</taxon>
        <taxon>Aspergillaceae</taxon>
        <taxon>Penicillium</taxon>
    </lineage>
</organism>
<dbReference type="EMBL" id="JAPQKH010000006">
    <property type="protein sequence ID" value="KAJ5094382.1"/>
    <property type="molecule type" value="Genomic_DNA"/>
</dbReference>
<comment type="caution">
    <text evidence="2">The sequence shown here is derived from an EMBL/GenBank/DDBJ whole genome shotgun (WGS) entry which is preliminary data.</text>
</comment>
<proteinExistence type="predicted"/>
<evidence type="ECO:0000313" key="2">
    <source>
        <dbReference type="EMBL" id="KAJ5094382.1"/>
    </source>
</evidence>
<reference evidence="2" key="2">
    <citation type="journal article" date="2023" name="IMA Fungus">
        <title>Comparative genomic study of the Penicillium genus elucidates a diverse pangenome and 15 lateral gene transfer events.</title>
        <authorList>
            <person name="Petersen C."/>
            <person name="Sorensen T."/>
            <person name="Nielsen M.R."/>
            <person name="Sondergaard T.E."/>
            <person name="Sorensen J.L."/>
            <person name="Fitzpatrick D.A."/>
            <person name="Frisvad J.C."/>
            <person name="Nielsen K.L."/>
        </authorList>
    </citation>
    <scope>NUCLEOTIDE SEQUENCE</scope>
    <source>
        <strain evidence="2">IBT 30069</strain>
    </source>
</reference>
<evidence type="ECO:0000313" key="3">
    <source>
        <dbReference type="Proteomes" id="UP001149165"/>
    </source>
</evidence>
<gene>
    <name evidence="2" type="ORF">N7456_010243</name>
</gene>
<protein>
    <submittedName>
        <fullName evidence="2">Uncharacterized protein</fullName>
    </submittedName>
</protein>
<dbReference type="AlphaFoldDB" id="A0A9W9K6W7"/>
<evidence type="ECO:0000256" key="1">
    <source>
        <dbReference type="SAM" id="MobiDB-lite"/>
    </source>
</evidence>
<sequence>MWVELRKTNWKNRKLRKDVSSPANKIAKDTSKRWSGGQSQYVRNQQKKRRLGSAVDDATSS</sequence>
<feature type="region of interest" description="Disordered" evidence="1">
    <location>
        <begin position="15"/>
        <end position="61"/>
    </location>
</feature>
<dbReference type="Proteomes" id="UP001149165">
    <property type="component" value="Unassembled WGS sequence"/>
</dbReference>